<gene>
    <name evidence="1" type="ORF">C453_01585</name>
</gene>
<dbReference type="EMBL" id="AOLK01000006">
    <property type="protein sequence ID" value="ELZ88515.1"/>
    <property type="molecule type" value="Genomic_DNA"/>
</dbReference>
<dbReference type="Proteomes" id="UP000011612">
    <property type="component" value="Unassembled WGS sequence"/>
</dbReference>
<accession>M0HVA1</accession>
<sequence>MLTKLLIGVFFYCSIEIQCHQKTKLTCLLALRTIIRSTAQGTQIGLSNISRVGLDLMIRDESWTLVVAQAKFQYQFQPT</sequence>
<organism evidence="1 2">
    <name type="scientific">Haloferax elongans ATCC BAA-1513</name>
    <dbReference type="NCBI Taxonomy" id="1230453"/>
    <lineage>
        <taxon>Archaea</taxon>
        <taxon>Methanobacteriati</taxon>
        <taxon>Methanobacteriota</taxon>
        <taxon>Stenosarchaea group</taxon>
        <taxon>Halobacteria</taxon>
        <taxon>Halobacteriales</taxon>
        <taxon>Haloferacaceae</taxon>
        <taxon>Haloferax</taxon>
    </lineage>
</organism>
<proteinExistence type="predicted"/>
<reference evidence="1 2" key="1">
    <citation type="journal article" date="2014" name="PLoS Genet.">
        <title>Phylogenetically driven sequencing of extremely halophilic archaea reveals strategies for static and dynamic osmo-response.</title>
        <authorList>
            <person name="Becker E.A."/>
            <person name="Seitzer P.M."/>
            <person name="Tritt A."/>
            <person name="Larsen D."/>
            <person name="Krusor M."/>
            <person name="Yao A.I."/>
            <person name="Wu D."/>
            <person name="Madern D."/>
            <person name="Eisen J.A."/>
            <person name="Darling A.E."/>
            <person name="Facciotti M.T."/>
        </authorList>
    </citation>
    <scope>NUCLEOTIDE SEQUENCE [LARGE SCALE GENOMIC DNA]</scope>
    <source>
        <strain evidence="1 2">ATCC BAA-1513</strain>
    </source>
</reference>
<evidence type="ECO:0000313" key="2">
    <source>
        <dbReference type="Proteomes" id="UP000011612"/>
    </source>
</evidence>
<name>M0HVA1_HALEO</name>
<dbReference type="AlphaFoldDB" id="M0HVA1"/>
<keyword evidence="2" id="KW-1185">Reference proteome</keyword>
<comment type="caution">
    <text evidence="1">The sequence shown here is derived from an EMBL/GenBank/DDBJ whole genome shotgun (WGS) entry which is preliminary data.</text>
</comment>
<evidence type="ECO:0000313" key="1">
    <source>
        <dbReference type="EMBL" id="ELZ88515.1"/>
    </source>
</evidence>
<protein>
    <submittedName>
        <fullName evidence="1">Uncharacterized protein</fullName>
    </submittedName>
</protein>